<protein>
    <submittedName>
        <fullName evidence="4">MSHA biogenesis protein MshL</fullName>
    </submittedName>
</protein>
<feature type="domain" description="Type II/III secretion system secretin-like" evidence="2">
    <location>
        <begin position="355"/>
        <end position="530"/>
    </location>
</feature>
<dbReference type="STRING" id="187330.AMS58_09790"/>
<dbReference type="EMBL" id="LHPH01000014">
    <property type="protein sequence ID" value="KPH62193.1"/>
    <property type="molecule type" value="Genomic_DNA"/>
</dbReference>
<gene>
    <name evidence="4" type="ORF">ADS77_12910</name>
</gene>
<reference evidence="4 5" key="1">
    <citation type="submission" date="2015-08" db="EMBL/GenBank/DDBJ databases">
        <title>Draft Genome Sequence of Pseudoalteromonas porphyrae UCD-SED14.</title>
        <authorList>
            <person name="Coil D.A."/>
            <person name="Jospin G."/>
            <person name="Lee R.D."/>
            <person name="Eisen J.A."/>
        </authorList>
    </citation>
    <scope>NUCLEOTIDE SEQUENCE [LARGE SCALE GENOMIC DNA]</scope>
    <source>
        <strain evidence="4 5">UCD-SED14</strain>
    </source>
</reference>
<comment type="caution">
    <text evidence="4">The sequence shown here is derived from an EMBL/GenBank/DDBJ whole genome shotgun (WGS) entry which is preliminary data.</text>
</comment>
<evidence type="ECO:0000256" key="1">
    <source>
        <dbReference type="SAM" id="MobiDB-lite"/>
    </source>
</evidence>
<dbReference type="InterPro" id="IPR013358">
    <property type="entry name" value="Pilus_biogenesis_MshL"/>
</dbReference>
<dbReference type="Proteomes" id="UP000037848">
    <property type="component" value="Unassembled WGS sequence"/>
</dbReference>
<keyword evidence="5" id="KW-1185">Reference proteome</keyword>
<dbReference type="PANTHER" id="PTHR30332:SF17">
    <property type="entry name" value="TYPE IV PILIATION SYSTEM PROTEIN DR_0774-RELATED"/>
    <property type="match status" value="1"/>
</dbReference>
<dbReference type="NCBIfam" id="TIGR02519">
    <property type="entry name" value="pilus_MshL"/>
    <property type="match status" value="1"/>
</dbReference>
<proteinExistence type="predicted"/>
<evidence type="ECO:0000313" key="4">
    <source>
        <dbReference type="EMBL" id="KPH62193.1"/>
    </source>
</evidence>
<dbReference type="PRINTS" id="PR00811">
    <property type="entry name" value="BCTERIALGSPD"/>
</dbReference>
<accession>A0A0N1MU92</accession>
<dbReference type="Pfam" id="PF00263">
    <property type="entry name" value="Secretin"/>
    <property type="match status" value="1"/>
</dbReference>
<dbReference type="Pfam" id="PF07655">
    <property type="entry name" value="Secretin_N_2"/>
    <property type="match status" value="1"/>
</dbReference>
<feature type="compositionally biased region" description="Low complexity" evidence="1">
    <location>
        <begin position="187"/>
        <end position="212"/>
    </location>
</feature>
<organism evidence="4 5">
    <name type="scientific">Pseudoalteromonas porphyrae</name>
    <dbReference type="NCBI Taxonomy" id="187330"/>
    <lineage>
        <taxon>Bacteria</taxon>
        <taxon>Pseudomonadati</taxon>
        <taxon>Pseudomonadota</taxon>
        <taxon>Gammaproteobacteria</taxon>
        <taxon>Alteromonadales</taxon>
        <taxon>Pseudoalteromonadaceae</taxon>
        <taxon>Pseudoalteromonas</taxon>
    </lineage>
</organism>
<dbReference type="PATRIC" id="fig|187330.3.peg.1010"/>
<name>A0A0N1MU92_9GAMM</name>
<dbReference type="RefSeq" id="WP_054454796.1">
    <property type="nucleotide sequence ID" value="NZ_LHPH01000014.1"/>
</dbReference>
<dbReference type="AlphaFoldDB" id="A0A0N1MU92"/>
<dbReference type="InterPro" id="IPR001775">
    <property type="entry name" value="GspD/PilQ"/>
</dbReference>
<evidence type="ECO:0000313" key="5">
    <source>
        <dbReference type="Proteomes" id="UP000037848"/>
    </source>
</evidence>
<dbReference type="GO" id="GO:0009306">
    <property type="term" value="P:protein secretion"/>
    <property type="evidence" value="ECO:0007669"/>
    <property type="project" value="InterPro"/>
</dbReference>
<sequence length="552" mass="60302">MTLKINFPHKLAVLLLLPIILNGCHSFSPGKGIKPHIEQELKALPNNTPTVAPLNVPEELAQSLLSSVGPQQSLNNELSVKRFEVSANNVDIRAFFAGLTDDTPYSVAVHPEVSGTISLTLKSVTFDEVITVIKRMYPLDIINEGRIVQVLPAKMRTETIPVNYLMMKRSGQSTVSVVAGGVSQMAGNSSSRSSNNSSDSDQQNGQSSNNQNIELNGSRIQTTNQNDFWKDLEIALKTLVGTGEGRYVIASPQASLVTVNALPSEIMQLKDFLRQSQENLQRQVILEAKIVEVTLKDEYQQGVNWNEIASSIGSTSLSFATTAAGQISNSISATLGGVSNLVINNADFTGVISLLETQGDVQMLSNPRVTATNNQKAVIKVGQDEYFVTNVSSTTVTGNATTTTPEIDLTPFFSGIALDVTPQIDKYGSVILHVHPSVTQTEEQQKVITLNNDEFILPLAQSNIRESDTVIRAQSGEIVVIGGLMQTITTDEESKTPLLGDIPLFGNLFRSVRKRQEKKELVILLKPTVVMPDTWKKQQARSRQLLNTWYEN</sequence>
<dbReference type="Gene3D" id="3.30.1370.130">
    <property type="match status" value="1"/>
</dbReference>
<evidence type="ECO:0000259" key="2">
    <source>
        <dbReference type="Pfam" id="PF00263"/>
    </source>
</evidence>
<dbReference type="GO" id="GO:0009297">
    <property type="term" value="P:pilus assembly"/>
    <property type="evidence" value="ECO:0007669"/>
    <property type="project" value="InterPro"/>
</dbReference>
<dbReference type="InterPro" id="IPR004846">
    <property type="entry name" value="T2SS/T3SS_dom"/>
</dbReference>
<feature type="domain" description="Secretin N-terminal" evidence="3">
    <location>
        <begin position="157"/>
        <end position="254"/>
    </location>
</feature>
<dbReference type="GO" id="GO:0015627">
    <property type="term" value="C:type II protein secretion system complex"/>
    <property type="evidence" value="ECO:0007669"/>
    <property type="project" value="TreeGrafter"/>
</dbReference>
<dbReference type="InterPro" id="IPR050810">
    <property type="entry name" value="Bact_Secretion_Sys_Channel"/>
</dbReference>
<feature type="region of interest" description="Disordered" evidence="1">
    <location>
        <begin position="184"/>
        <end position="216"/>
    </location>
</feature>
<dbReference type="GO" id="GO:0019867">
    <property type="term" value="C:outer membrane"/>
    <property type="evidence" value="ECO:0007669"/>
    <property type="project" value="InterPro"/>
</dbReference>
<evidence type="ECO:0000259" key="3">
    <source>
        <dbReference type="Pfam" id="PF07655"/>
    </source>
</evidence>
<dbReference type="PANTHER" id="PTHR30332">
    <property type="entry name" value="PROBABLE GENERAL SECRETION PATHWAY PROTEIN D"/>
    <property type="match status" value="1"/>
</dbReference>
<dbReference type="InterPro" id="IPR011514">
    <property type="entry name" value="Secretin_N_2"/>
</dbReference>
<dbReference type="OrthoDB" id="9775455at2"/>